<dbReference type="InterPro" id="IPR013325">
    <property type="entry name" value="RNA_pol_sigma_r2"/>
</dbReference>
<evidence type="ECO:0000256" key="1">
    <source>
        <dbReference type="ARBA" id="ARBA00010641"/>
    </source>
</evidence>
<dbReference type="SUPFAM" id="SSF88946">
    <property type="entry name" value="Sigma2 domain of RNA polymerase sigma factors"/>
    <property type="match status" value="1"/>
</dbReference>
<evidence type="ECO:0000256" key="4">
    <source>
        <dbReference type="ARBA" id="ARBA00023163"/>
    </source>
</evidence>
<dbReference type="OrthoDB" id="9782703at2"/>
<feature type="domain" description="RNA polymerase sigma-70 region 2" evidence="5">
    <location>
        <begin position="2"/>
        <end position="56"/>
    </location>
</feature>
<gene>
    <name evidence="7" type="ORF">E2626_11290</name>
</gene>
<evidence type="ECO:0000256" key="3">
    <source>
        <dbReference type="ARBA" id="ARBA00023082"/>
    </source>
</evidence>
<comment type="caution">
    <text evidence="7">The sequence shown here is derived from an EMBL/GenBank/DDBJ whole genome shotgun (WGS) entry which is preliminary data.</text>
</comment>
<dbReference type="AlphaFoldDB" id="A0A4Y8LEH4"/>
<protein>
    <submittedName>
        <fullName evidence="7">Sigma-70 family RNA polymerase sigma factor</fullName>
    </submittedName>
</protein>
<dbReference type="InterPro" id="IPR036388">
    <property type="entry name" value="WH-like_DNA-bd_sf"/>
</dbReference>
<dbReference type="Proteomes" id="UP000297776">
    <property type="component" value="Unassembled WGS sequence"/>
</dbReference>
<proteinExistence type="inferred from homology"/>
<dbReference type="InterPro" id="IPR014284">
    <property type="entry name" value="RNA_pol_sigma-70_dom"/>
</dbReference>
<sequence>MAYTYVRNEDEAVEVFQQTVLKCIESIHQLKRPEFFSTWLTRICINEALSLKRKGKKLIHLTELIRQSGAQDFSGEVVHGLDVKEALEALPDKYKTVLILRFYKDLSVQDIANVLNCPLGTVKTNIHRGLSQLKTQLKGVYEDDAGKRFN</sequence>
<keyword evidence="2" id="KW-0805">Transcription regulation</keyword>
<dbReference type="GO" id="GO:0016987">
    <property type="term" value="F:sigma factor activity"/>
    <property type="evidence" value="ECO:0007669"/>
    <property type="project" value="UniProtKB-KW"/>
</dbReference>
<dbReference type="GO" id="GO:0006352">
    <property type="term" value="P:DNA-templated transcription initiation"/>
    <property type="evidence" value="ECO:0007669"/>
    <property type="project" value="InterPro"/>
</dbReference>
<dbReference type="Gene3D" id="1.10.10.10">
    <property type="entry name" value="Winged helix-like DNA-binding domain superfamily/Winged helix DNA-binding domain"/>
    <property type="match status" value="1"/>
</dbReference>
<evidence type="ECO:0000259" key="6">
    <source>
        <dbReference type="Pfam" id="PF08281"/>
    </source>
</evidence>
<dbReference type="GO" id="GO:0003677">
    <property type="term" value="F:DNA binding"/>
    <property type="evidence" value="ECO:0007669"/>
    <property type="project" value="InterPro"/>
</dbReference>
<evidence type="ECO:0000313" key="8">
    <source>
        <dbReference type="Proteomes" id="UP000297776"/>
    </source>
</evidence>
<dbReference type="PANTHER" id="PTHR43133">
    <property type="entry name" value="RNA POLYMERASE ECF-TYPE SIGMA FACTO"/>
    <property type="match status" value="1"/>
</dbReference>
<dbReference type="NCBIfam" id="TIGR02937">
    <property type="entry name" value="sigma70-ECF"/>
    <property type="match status" value="1"/>
</dbReference>
<dbReference type="Pfam" id="PF08281">
    <property type="entry name" value="Sigma70_r4_2"/>
    <property type="match status" value="1"/>
</dbReference>
<name>A0A4Y8LEH4_9BACL</name>
<keyword evidence="8" id="KW-1185">Reference proteome</keyword>
<comment type="similarity">
    <text evidence="1">Belongs to the sigma-70 factor family. ECF subfamily.</text>
</comment>
<dbReference type="PANTHER" id="PTHR43133:SF51">
    <property type="entry name" value="RNA POLYMERASE SIGMA FACTOR"/>
    <property type="match status" value="1"/>
</dbReference>
<evidence type="ECO:0000313" key="7">
    <source>
        <dbReference type="EMBL" id="TFE00716.1"/>
    </source>
</evidence>
<keyword evidence="3" id="KW-0731">Sigma factor</keyword>
<dbReference type="InterPro" id="IPR039425">
    <property type="entry name" value="RNA_pol_sigma-70-like"/>
</dbReference>
<dbReference type="SUPFAM" id="SSF88659">
    <property type="entry name" value="Sigma3 and sigma4 domains of RNA polymerase sigma factors"/>
    <property type="match status" value="1"/>
</dbReference>
<dbReference type="Pfam" id="PF04542">
    <property type="entry name" value="Sigma70_r2"/>
    <property type="match status" value="1"/>
</dbReference>
<evidence type="ECO:0000259" key="5">
    <source>
        <dbReference type="Pfam" id="PF04542"/>
    </source>
</evidence>
<dbReference type="Gene3D" id="1.10.1740.10">
    <property type="match status" value="1"/>
</dbReference>
<evidence type="ECO:0000256" key="2">
    <source>
        <dbReference type="ARBA" id="ARBA00023015"/>
    </source>
</evidence>
<dbReference type="InterPro" id="IPR007627">
    <property type="entry name" value="RNA_pol_sigma70_r2"/>
</dbReference>
<organism evidence="7 8">
    <name type="scientific">Jeotgalibacillus salarius</name>
    <dbReference type="NCBI Taxonomy" id="546023"/>
    <lineage>
        <taxon>Bacteria</taxon>
        <taxon>Bacillati</taxon>
        <taxon>Bacillota</taxon>
        <taxon>Bacilli</taxon>
        <taxon>Bacillales</taxon>
        <taxon>Caryophanaceae</taxon>
        <taxon>Jeotgalibacillus</taxon>
    </lineage>
</organism>
<keyword evidence="4" id="KW-0804">Transcription</keyword>
<dbReference type="InterPro" id="IPR013324">
    <property type="entry name" value="RNA_pol_sigma_r3/r4-like"/>
</dbReference>
<dbReference type="InterPro" id="IPR013249">
    <property type="entry name" value="RNA_pol_sigma70_r4_t2"/>
</dbReference>
<dbReference type="EMBL" id="SORX01000006">
    <property type="protein sequence ID" value="TFE00716.1"/>
    <property type="molecule type" value="Genomic_DNA"/>
</dbReference>
<accession>A0A4Y8LEH4</accession>
<reference evidence="7 8" key="1">
    <citation type="submission" date="2019-03" db="EMBL/GenBank/DDBJ databases">
        <authorList>
            <person name="Yang Y."/>
        </authorList>
    </citation>
    <scope>NUCLEOTIDE SEQUENCE [LARGE SCALE GENOMIC DNA]</scope>
    <source>
        <strain evidence="7 8">ASL-1</strain>
    </source>
</reference>
<feature type="domain" description="RNA polymerase sigma factor 70 region 4 type 2" evidence="6">
    <location>
        <begin position="83"/>
        <end position="133"/>
    </location>
</feature>
<dbReference type="CDD" id="cd06171">
    <property type="entry name" value="Sigma70_r4"/>
    <property type="match status" value="1"/>
</dbReference>